<accession>A0A822ZDY5</accession>
<dbReference type="AlphaFoldDB" id="A0A822ZDY5"/>
<evidence type="ECO:0000313" key="3">
    <source>
        <dbReference type="Proteomes" id="UP000607653"/>
    </source>
</evidence>
<dbReference type="Proteomes" id="UP000607653">
    <property type="component" value="Unassembled WGS sequence"/>
</dbReference>
<comment type="caution">
    <text evidence="2">The sequence shown here is derived from an EMBL/GenBank/DDBJ whole genome shotgun (WGS) entry which is preliminary data.</text>
</comment>
<name>A0A822ZDY5_NELNU</name>
<proteinExistence type="predicted"/>
<feature type="region of interest" description="Disordered" evidence="1">
    <location>
        <begin position="1"/>
        <end position="49"/>
    </location>
</feature>
<reference evidence="2 3" key="1">
    <citation type="journal article" date="2020" name="Mol. Biol. Evol.">
        <title>Distinct Expression and Methylation Patterns for Genes with Different Fates following a Single Whole-Genome Duplication in Flowering Plants.</title>
        <authorList>
            <person name="Shi T."/>
            <person name="Rahmani R.S."/>
            <person name="Gugger P.F."/>
            <person name="Wang M."/>
            <person name="Li H."/>
            <person name="Zhang Y."/>
            <person name="Li Z."/>
            <person name="Wang Q."/>
            <person name="Van de Peer Y."/>
            <person name="Marchal K."/>
            <person name="Chen J."/>
        </authorList>
    </citation>
    <scope>NUCLEOTIDE SEQUENCE [LARGE SCALE GENOMIC DNA]</scope>
    <source>
        <tissue evidence="2">Leaf</tissue>
    </source>
</reference>
<keyword evidence="3" id="KW-1185">Reference proteome</keyword>
<dbReference type="PANTHER" id="PTHR37241:SF1">
    <property type="entry name" value="NEUROFILAMENT HEAVY PROTEIN"/>
    <property type="match status" value="1"/>
</dbReference>
<evidence type="ECO:0000313" key="2">
    <source>
        <dbReference type="EMBL" id="DAD41226.1"/>
    </source>
</evidence>
<organism evidence="2 3">
    <name type="scientific">Nelumbo nucifera</name>
    <name type="common">Sacred lotus</name>
    <dbReference type="NCBI Taxonomy" id="4432"/>
    <lineage>
        <taxon>Eukaryota</taxon>
        <taxon>Viridiplantae</taxon>
        <taxon>Streptophyta</taxon>
        <taxon>Embryophyta</taxon>
        <taxon>Tracheophyta</taxon>
        <taxon>Spermatophyta</taxon>
        <taxon>Magnoliopsida</taxon>
        <taxon>Proteales</taxon>
        <taxon>Nelumbonaceae</taxon>
        <taxon>Nelumbo</taxon>
    </lineage>
</organism>
<gene>
    <name evidence="2" type="ORF">HUJ06_015549</name>
</gene>
<protein>
    <submittedName>
        <fullName evidence="2">Uncharacterized protein</fullName>
    </submittedName>
</protein>
<dbReference type="PANTHER" id="PTHR37241">
    <property type="entry name" value="NEUROFILAMENT HEAVY PROTEIN"/>
    <property type="match status" value="1"/>
</dbReference>
<evidence type="ECO:0000256" key="1">
    <source>
        <dbReference type="SAM" id="MobiDB-lite"/>
    </source>
</evidence>
<dbReference type="EMBL" id="DUZY01000005">
    <property type="protein sequence ID" value="DAD41226.1"/>
    <property type="molecule type" value="Genomic_DNA"/>
</dbReference>
<sequence>MAARSPNLKLQKALSRQVPRANAKCPLSAPAKSSKSRISRLASATSCRK</sequence>